<protein>
    <submittedName>
        <fullName evidence="1">Uncharacterized protein</fullName>
    </submittedName>
</protein>
<dbReference type="AlphaFoldDB" id="A0A0D5YPQ8"/>
<dbReference type="KEGG" id="mlt:VC82_134"/>
<accession>A0A0D5YPQ8</accession>
<organism evidence="1 2">
    <name type="scientific">Flagellimonas lutaonensis</name>
    <dbReference type="NCBI Taxonomy" id="516051"/>
    <lineage>
        <taxon>Bacteria</taxon>
        <taxon>Pseudomonadati</taxon>
        <taxon>Bacteroidota</taxon>
        <taxon>Flavobacteriia</taxon>
        <taxon>Flavobacteriales</taxon>
        <taxon>Flavobacteriaceae</taxon>
        <taxon>Flagellimonas</taxon>
    </lineage>
</organism>
<dbReference type="STRING" id="516051.VC82_134"/>
<evidence type="ECO:0000313" key="2">
    <source>
        <dbReference type="Proteomes" id="UP000032726"/>
    </source>
</evidence>
<gene>
    <name evidence="1" type="ORF">VC82_134</name>
</gene>
<evidence type="ECO:0000313" key="1">
    <source>
        <dbReference type="EMBL" id="AKA33826.1"/>
    </source>
</evidence>
<keyword evidence="2" id="KW-1185">Reference proteome</keyword>
<dbReference type="Proteomes" id="UP000032726">
    <property type="component" value="Chromosome"/>
</dbReference>
<sequence length="53" mass="5865">MPICYLAPKSVKSTFHPKKPTVRSALFLNAPFAADIWGVQSRMNNTGRMITNG</sequence>
<name>A0A0D5YPQ8_9FLAO</name>
<dbReference type="HOGENOM" id="CLU_3063597_0_0_10"/>
<proteinExistence type="predicted"/>
<dbReference type="EMBL" id="CP011071">
    <property type="protein sequence ID" value="AKA33826.1"/>
    <property type="molecule type" value="Genomic_DNA"/>
</dbReference>
<reference evidence="1 2" key="1">
    <citation type="submission" date="2015-03" db="EMBL/GenBank/DDBJ databases">
        <title>Complete genome sequence of Muricauda lutaonensis CC-HSB-11T, isolated from a coastal hot spring.</title>
        <authorList>
            <person name="Kim K.M."/>
        </authorList>
    </citation>
    <scope>NUCLEOTIDE SEQUENCE [LARGE SCALE GENOMIC DNA]</scope>
    <source>
        <strain evidence="1 2">CC-HSB-11</strain>
    </source>
</reference>